<keyword evidence="5" id="KW-0547">Nucleotide-binding</keyword>
<evidence type="ECO:0000256" key="4">
    <source>
        <dbReference type="ARBA" id="ARBA00022737"/>
    </source>
</evidence>
<keyword evidence="6 10" id="KW-0067">ATP-binding</keyword>
<comment type="caution">
    <text evidence="10">The sequence shown here is derived from an EMBL/GenBank/DDBJ whole genome shotgun (WGS) entry which is preliminary data.</text>
</comment>
<evidence type="ECO:0000256" key="3">
    <source>
        <dbReference type="ARBA" id="ARBA00022597"/>
    </source>
</evidence>
<keyword evidence="4" id="KW-0677">Repeat</keyword>
<dbReference type="InterPro" id="IPR003593">
    <property type="entry name" value="AAA+_ATPase"/>
</dbReference>
<dbReference type="InterPro" id="IPR027417">
    <property type="entry name" value="P-loop_NTPase"/>
</dbReference>
<protein>
    <submittedName>
        <fullName evidence="10">Sugar ABC transporter ATP-binding protein</fullName>
    </submittedName>
</protein>
<evidence type="ECO:0000313" key="11">
    <source>
        <dbReference type="Proteomes" id="UP001314681"/>
    </source>
</evidence>
<dbReference type="Gene3D" id="3.40.50.300">
    <property type="entry name" value="P-loop containing nucleotide triphosphate hydrolases"/>
    <property type="match status" value="2"/>
</dbReference>
<evidence type="ECO:0000256" key="5">
    <source>
        <dbReference type="ARBA" id="ARBA00022741"/>
    </source>
</evidence>
<dbReference type="Proteomes" id="UP001314681">
    <property type="component" value="Unassembled WGS sequence"/>
</dbReference>
<dbReference type="PROSITE" id="PS00211">
    <property type="entry name" value="ABC_TRANSPORTER_1"/>
    <property type="match status" value="1"/>
</dbReference>
<dbReference type="InterPro" id="IPR050107">
    <property type="entry name" value="ABC_carbohydrate_import_ATPase"/>
</dbReference>
<evidence type="ECO:0000256" key="1">
    <source>
        <dbReference type="ARBA" id="ARBA00022448"/>
    </source>
</evidence>
<evidence type="ECO:0000259" key="9">
    <source>
        <dbReference type="PROSITE" id="PS50893"/>
    </source>
</evidence>
<evidence type="ECO:0000256" key="2">
    <source>
        <dbReference type="ARBA" id="ARBA00022475"/>
    </source>
</evidence>
<feature type="domain" description="ABC transporter" evidence="9">
    <location>
        <begin position="249"/>
        <end position="493"/>
    </location>
</feature>
<gene>
    <name evidence="10" type="ORF">KTH90_24160</name>
</gene>
<keyword evidence="11" id="KW-1185">Reference proteome</keyword>
<dbReference type="InterPro" id="IPR017871">
    <property type="entry name" value="ABC_transporter-like_CS"/>
</dbReference>
<accession>A0ABS6KEY1</accession>
<name>A0ABS6KEY1_9FIRM</name>
<dbReference type="SMART" id="SM00382">
    <property type="entry name" value="AAA"/>
    <property type="match status" value="2"/>
</dbReference>
<dbReference type="PANTHER" id="PTHR43790">
    <property type="entry name" value="CARBOHYDRATE TRANSPORT ATP-BINDING PROTEIN MG119-RELATED"/>
    <property type="match status" value="1"/>
</dbReference>
<dbReference type="CDD" id="cd03216">
    <property type="entry name" value="ABC_Carb_Monos_I"/>
    <property type="match status" value="1"/>
</dbReference>
<dbReference type="PANTHER" id="PTHR43790:SF3">
    <property type="entry name" value="D-ALLOSE IMPORT ATP-BINDING PROTEIN ALSA-RELATED"/>
    <property type="match status" value="1"/>
</dbReference>
<evidence type="ECO:0000256" key="7">
    <source>
        <dbReference type="ARBA" id="ARBA00022967"/>
    </source>
</evidence>
<dbReference type="SUPFAM" id="SSF52540">
    <property type="entry name" value="P-loop containing nucleoside triphosphate hydrolases"/>
    <property type="match status" value="2"/>
</dbReference>
<dbReference type="GO" id="GO:0005524">
    <property type="term" value="F:ATP binding"/>
    <property type="evidence" value="ECO:0007669"/>
    <property type="project" value="UniProtKB-KW"/>
</dbReference>
<sequence length="494" mass="54955">MSVLECRNISKIFPGTVALDHVSASFESGKVHALVGKNGSGKSTLLKIFSGAQPATQGEILLDGEVMRFDSTMDAFSKGVATVYQELSLIPSLTVTENVLIGRLPKKNKLIDWKSAHAKAKELLQELDIDIKEDSLVSELSMWQKQMIEIAKAMSFHPKVLQLDEPTSALAKHEVEALFKMVRALKEKDVIILYVSHKLQELWEIADTCTVIRDGKYIGKAIMKDTTRKELIDMMFGSVEIPSRPDDLMVSDDVVLEVKNLTRPGKFQDISFSLRRGEVLGIAGMLGSGRTELLKSIFGADPYQSGEVVFQGQSIRKSQIRKMKEQGMALTPEDRKTEGLILDASIANNLCYASLGRLSRYGFIKRKKESRYIQKQIDDLQIKVASPDLPVGSLSGGNQQKVVIGNWLNTTPSVMIFDEPSRGIDVNAKQQIFKIIWEQSRKGVASIMVSTELEELLEVCQRILIMREGKITGEIRPEEVSNEELYAICMGGEA</sequence>
<evidence type="ECO:0000256" key="6">
    <source>
        <dbReference type="ARBA" id="ARBA00022840"/>
    </source>
</evidence>
<evidence type="ECO:0000256" key="8">
    <source>
        <dbReference type="ARBA" id="ARBA00023136"/>
    </source>
</evidence>
<keyword evidence="2" id="KW-1003">Cell membrane</keyword>
<keyword evidence="3" id="KW-0762">Sugar transport</keyword>
<dbReference type="EMBL" id="JAHQCX010000029">
    <property type="protein sequence ID" value="MBU9729090.1"/>
    <property type="molecule type" value="Genomic_DNA"/>
</dbReference>
<reference evidence="10 11" key="1">
    <citation type="submission" date="2021-06" db="EMBL/GenBank/DDBJ databases">
        <title>Description of novel taxa of the family Lachnospiraceae.</title>
        <authorList>
            <person name="Chaplin A.V."/>
            <person name="Sokolova S.R."/>
            <person name="Pikina A.P."/>
            <person name="Korzhanova M."/>
            <person name="Belova V."/>
            <person name="Korostin D."/>
            <person name="Efimov B.A."/>
        </authorList>
    </citation>
    <scope>NUCLEOTIDE SEQUENCE [LARGE SCALE GENOMIC DNA]</scope>
    <source>
        <strain evidence="10 11">ASD4241</strain>
    </source>
</reference>
<dbReference type="RefSeq" id="WP_158355600.1">
    <property type="nucleotide sequence ID" value="NZ_JAHQCX010000029.1"/>
</dbReference>
<dbReference type="Pfam" id="PF00005">
    <property type="entry name" value="ABC_tran"/>
    <property type="match status" value="2"/>
</dbReference>
<organism evidence="10 11">
    <name type="scientific">Diplocloster modestus</name>
    <dbReference type="NCBI Taxonomy" id="2850322"/>
    <lineage>
        <taxon>Bacteria</taxon>
        <taxon>Bacillati</taxon>
        <taxon>Bacillota</taxon>
        <taxon>Clostridia</taxon>
        <taxon>Lachnospirales</taxon>
        <taxon>Lachnospiraceae</taxon>
        <taxon>Diplocloster</taxon>
    </lineage>
</organism>
<keyword evidence="7" id="KW-1278">Translocase</keyword>
<proteinExistence type="predicted"/>
<keyword evidence="8" id="KW-0472">Membrane</keyword>
<evidence type="ECO:0000313" key="10">
    <source>
        <dbReference type="EMBL" id="MBU9729090.1"/>
    </source>
</evidence>
<dbReference type="InterPro" id="IPR003439">
    <property type="entry name" value="ABC_transporter-like_ATP-bd"/>
</dbReference>
<feature type="domain" description="ABC transporter" evidence="9">
    <location>
        <begin position="4"/>
        <end position="239"/>
    </location>
</feature>
<dbReference type="PROSITE" id="PS50893">
    <property type="entry name" value="ABC_TRANSPORTER_2"/>
    <property type="match status" value="2"/>
</dbReference>
<dbReference type="CDD" id="cd03215">
    <property type="entry name" value="ABC_Carb_Monos_II"/>
    <property type="match status" value="1"/>
</dbReference>
<keyword evidence="1" id="KW-0813">Transport</keyword>